<accession>A0ABP7C7C7</accession>
<protein>
    <recommendedName>
        <fullName evidence="3">DUF1918 domain-containing protein</fullName>
    </recommendedName>
</protein>
<evidence type="ECO:0000313" key="1">
    <source>
        <dbReference type="EMBL" id="GAA3679652.1"/>
    </source>
</evidence>
<dbReference type="RefSeq" id="WP_345150074.1">
    <property type="nucleotide sequence ID" value="NZ_BAABEO010000011.1"/>
</dbReference>
<proteinExistence type="predicted"/>
<evidence type="ECO:0000313" key="2">
    <source>
        <dbReference type="Proteomes" id="UP001500752"/>
    </source>
</evidence>
<dbReference type="EMBL" id="BAABEO010000011">
    <property type="protein sequence ID" value="GAA3679652.1"/>
    <property type="molecule type" value="Genomic_DNA"/>
</dbReference>
<comment type="caution">
    <text evidence="1">The sequence shown here is derived from an EMBL/GenBank/DDBJ whole genome shotgun (WGS) entry which is preliminary data.</text>
</comment>
<name>A0ABP7C7C7_9MICC</name>
<sequence>MNLTASRVSDLRTLCLGDRVEVRRFNDVHYRGHVEATSPRLGVSWIRDDATGNRVMLHAGAYEVFRIRLGLGVGIGHAA</sequence>
<organism evidence="1 2">
    <name type="scientific">Arthrobacter ginkgonis</name>
    <dbReference type="NCBI Taxonomy" id="1630594"/>
    <lineage>
        <taxon>Bacteria</taxon>
        <taxon>Bacillati</taxon>
        <taxon>Actinomycetota</taxon>
        <taxon>Actinomycetes</taxon>
        <taxon>Micrococcales</taxon>
        <taxon>Micrococcaceae</taxon>
        <taxon>Arthrobacter</taxon>
    </lineage>
</organism>
<reference evidence="2" key="1">
    <citation type="journal article" date="2019" name="Int. J. Syst. Evol. Microbiol.">
        <title>The Global Catalogue of Microorganisms (GCM) 10K type strain sequencing project: providing services to taxonomists for standard genome sequencing and annotation.</title>
        <authorList>
            <consortium name="The Broad Institute Genomics Platform"/>
            <consortium name="The Broad Institute Genome Sequencing Center for Infectious Disease"/>
            <person name="Wu L."/>
            <person name="Ma J."/>
        </authorList>
    </citation>
    <scope>NUCLEOTIDE SEQUENCE [LARGE SCALE GENOMIC DNA]</scope>
    <source>
        <strain evidence="2">JCM 30742</strain>
    </source>
</reference>
<keyword evidence="2" id="KW-1185">Reference proteome</keyword>
<gene>
    <name evidence="1" type="ORF">GCM10023081_17300</name>
</gene>
<dbReference type="Proteomes" id="UP001500752">
    <property type="component" value="Unassembled WGS sequence"/>
</dbReference>
<evidence type="ECO:0008006" key="3">
    <source>
        <dbReference type="Google" id="ProtNLM"/>
    </source>
</evidence>